<reference evidence="1" key="1">
    <citation type="submission" date="2014-11" db="EMBL/GenBank/DDBJ databases">
        <authorList>
            <person name="Amaro Gonzalez C."/>
        </authorList>
    </citation>
    <scope>NUCLEOTIDE SEQUENCE</scope>
</reference>
<evidence type="ECO:0000313" key="1">
    <source>
        <dbReference type="EMBL" id="JAH66465.1"/>
    </source>
</evidence>
<sequence>MRGSLFCYRSLRAVS</sequence>
<proteinExistence type="predicted"/>
<name>A0A0E9UML2_ANGAN</name>
<dbReference type="EMBL" id="GBXM01042112">
    <property type="protein sequence ID" value="JAH66465.1"/>
    <property type="molecule type" value="Transcribed_RNA"/>
</dbReference>
<protein>
    <submittedName>
        <fullName evidence="1">Uncharacterized protein</fullName>
    </submittedName>
</protein>
<accession>A0A0E9UML2</accession>
<reference evidence="1" key="2">
    <citation type="journal article" date="2015" name="Fish Shellfish Immunol.">
        <title>Early steps in the European eel (Anguilla anguilla)-Vibrio vulnificus interaction in the gills: Role of the RtxA13 toxin.</title>
        <authorList>
            <person name="Callol A."/>
            <person name="Pajuelo D."/>
            <person name="Ebbesson L."/>
            <person name="Teles M."/>
            <person name="MacKenzie S."/>
            <person name="Amaro C."/>
        </authorList>
    </citation>
    <scope>NUCLEOTIDE SEQUENCE</scope>
</reference>
<organism evidence="1">
    <name type="scientific">Anguilla anguilla</name>
    <name type="common">European freshwater eel</name>
    <name type="synonym">Muraena anguilla</name>
    <dbReference type="NCBI Taxonomy" id="7936"/>
    <lineage>
        <taxon>Eukaryota</taxon>
        <taxon>Metazoa</taxon>
        <taxon>Chordata</taxon>
        <taxon>Craniata</taxon>
        <taxon>Vertebrata</taxon>
        <taxon>Euteleostomi</taxon>
        <taxon>Actinopterygii</taxon>
        <taxon>Neopterygii</taxon>
        <taxon>Teleostei</taxon>
        <taxon>Anguilliformes</taxon>
        <taxon>Anguillidae</taxon>
        <taxon>Anguilla</taxon>
    </lineage>
</organism>